<dbReference type="InterPro" id="IPR008758">
    <property type="entry name" value="Peptidase_S28"/>
</dbReference>
<evidence type="ECO:0008006" key="9">
    <source>
        <dbReference type="Google" id="ProtNLM"/>
    </source>
</evidence>
<dbReference type="GO" id="GO:0006508">
    <property type="term" value="P:proteolysis"/>
    <property type="evidence" value="ECO:0007669"/>
    <property type="project" value="UniProtKB-KW"/>
</dbReference>
<keyword evidence="3 6" id="KW-0732">Signal</keyword>
<dbReference type="GO" id="GO:0008239">
    <property type="term" value="F:dipeptidyl-peptidase activity"/>
    <property type="evidence" value="ECO:0007669"/>
    <property type="project" value="TreeGrafter"/>
</dbReference>
<evidence type="ECO:0000256" key="5">
    <source>
        <dbReference type="ARBA" id="ARBA00023180"/>
    </source>
</evidence>
<dbReference type="EMBL" id="OU963864">
    <property type="protein sequence ID" value="CAH0387265.1"/>
    <property type="molecule type" value="Genomic_DNA"/>
</dbReference>
<dbReference type="PANTHER" id="PTHR11010:SF5">
    <property type="entry name" value="RE36938P-RELATED"/>
    <property type="match status" value="1"/>
</dbReference>
<evidence type="ECO:0000313" key="8">
    <source>
        <dbReference type="Proteomes" id="UP001152759"/>
    </source>
</evidence>
<dbReference type="Gene3D" id="3.40.50.1820">
    <property type="entry name" value="alpha/beta hydrolase"/>
    <property type="match status" value="1"/>
</dbReference>
<keyword evidence="8" id="KW-1185">Reference proteome</keyword>
<name>A0A9P0ABT3_BEMTA</name>
<dbReference type="KEGG" id="btab:109030576"/>
<dbReference type="InterPro" id="IPR029058">
    <property type="entry name" value="AB_hydrolase_fold"/>
</dbReference>
<dbReference type="Gene3D" id="1.20.120.980">
    <property type="entry name" value="Serine carboxypeptidase S28, SKS domain"/>
    <property type="match status" value="1"/>
</dbReference>
<comment type="similarity">
    <text evidence="1">Belongs to the peptidase S28 family.</text>
</comment>
<dbReference type="PANTHER" id="PTHR11010">
    <property type="entry name" value="PROTEASE S28 PRO-X CARBOXYPEPTIDASE-RELATED"/>
    <property type="match status" value="1"/>
</dbReference>
<dbReference type="Proteomes" id="UP001152759">
    <property type="component" value="Chromosome 3"/>
</dbReference>
<evidence type="ECO:0000256" key="4">
    <source>
        <dbReference type="ARBA" id="ARBA00022801"/>
    </source>
</evidence>
<keyword evidence="4" id="KW-0378">Hydrolase</keyword>
<dbReference type="AlphaFoldDB" id="A0A9P0ABT3"/>
<evidence type="ECO:0000256" key="1">
    <source>
        <dbReference type="ARBA" id="ARBA00011079"/>
    </source>
</evidence>
<reference evidence="7" key="1">
    <citation type="submission" date="2021-12" db="EMBL/GenBank/DDBJ databases">
        <authorList>
            <person name="King R."/>
        </authorList>
    </citation>
    <scope>NUCLEOTIDE SEQUENCE</scope>
</reference>
<protein>
    <recommendedName>
        <fullName evidence="9">Serine carboxypeptidase S28</fullName>
    </recommendedName>
</protein>
<accession>A0A9P0ABT3</accession>
<dbReference type="SUPFAM" id="SSF53474">
    <property type="entry name" value="alpha/beta-Hydrolases"/>
    <property type="match status" value="1"/>
</dbReference>
<evidence type="ECO:0000256" key="3">
    <source>
        <dbReference type="ARBA" id="ARBA00022729"/>
    </source>
</evidence>
<evidence type="ECO:0000256" key="6">
    <source>
        <dbReference type="SAM" id="SignalP"/>
    </source>
</evidence>
<feature type="signal peptide" evidence="6">
    <location>
        <begin position="1"/>
        <end position="18"/>
    </location>
</feature>
<proteinExistence type="inferred from homology"/>
<gene>
    <name evidence="7" type="ORF">BEMITA_LOCUS6304</name>
</gene>
<sequence>MLSFNLITCALLVATVSTKGILPQFDFFDPNREINKRLESYVEKHGPPEGLEELWLEQKLDHFTPSDTEVFSQRYAMNKQYYGNNSVAFLLISGDVIMIDSFLGYSFMGDEAKKWRAATFMLEHRFYGKSVPKGHLKMDALKYLSSEQALADIANFITQMNTKHGFQNPKWIVFGWNYAGSLAAWMRYRYPHLVYAAVSSSAPLIAKANFSDYFQSVSKSLSTVSTKCVDAIREAYRKMSDGMKNSTKREHYRELFHPCEPLEDNKNDIALFFRTITYSFAFIVEYRGSIWFKDISMESACQIMTDETIHKCPVHRLAVWFNKLYYSSRCWEHRYSAMIEILKNTTARDYGNSRQMAFQSCTEFGWWHHTSSKRDDTFGDRLTLDFFATMCKDAFDSRFNTSFLEDAARDTNMIYGGLSLDVSRELFVHGSMDPWSSIGITKEPPRGSIAVYIKGLGNCADVFPTHVEDSPQIKKVHERMSRILQRWTTGKKQEPEMQSIYHF</sequence>
<keyword evidence="2" id="KW-0645">Protease</keyword>
<dbReference type="InterPro" id="IPR042269">
    <property type="entry name" value="Ser_carbopepase_S28_SKS"/>
</dbReference>
<keyword evidence="5" id="KW-0325">Glycoprotein</keyword>
<dbReference type="GO" id="GO:0070008">
    <property type="term" value="F:serine-type exopeptidase activity"/>
    <property type="evidence" value="ECO:0007669"/>
    <property type="project" value="InterPro"/>
</dbReference>
<evidence type="ECO:0000256" key="2">
    <source>
        <dbReference type="ARBA" id="ARBA00022670"/>
    </source>
</evidence>
<evidence type="ECO:0000313" key="7">
    <source>
        <dbReference type="EMBL" id="CAH0387265.1"/>
    </source>
</evidence>
<dbReference type="Pfam" id="PF05577">
    <property type="entry name" value="Peptidase_S28"/>
    <property type="match status" value="1"/>
</dbReference>
<organism evidence="7 8">
    <name type="scientific">Bemisia tabaci</name>
    <name type="common">Sweetpotato whitefly</name>
    <name type="synonym">Aleurodes tabaci</name>
    <dbReference type="NCBI Taxonomy" id="7038"/>
    <lineage>
        <taxon>Eukaryota</taxon>
        <taxon>Metazoa</taxon>
        <taxon>Ecdysozoa</taxon>
        <taxon>Arthropoda</taxon>
        <taxon>Hexapoda</taxon>
        <taxon>Insecta</taxon>
        <taxon>Pterygota</taxon>
        <taxon>Neoptera</taxon>
        <taxon>Paraneoptera</taxon>
        <taxon>Hemiptera</taxon>
        <taxon>Sternorrhyncha</taxon>
        <taxon>Aleyrodoidea</taxon>
        <taxon>Aleyrodidae</taxon>
        <taxon>Aleyrodinae</taxon>
        <taxon>Bemisia</taxon>
    </lineage>
</organism>
<feature type="chain" id="PRO_5040215285" description="Serine carboxypeptidase S28" evidence="6">
    <location>
        <begin position="19"/>
        <end position="503"/>
    </location>
</feature>